<evidence type="ECO:0000313" key="1">
    <source>
        <dbReference type="EMBL" id="MBE2998219.1"/>
    </source>
</evidence>
<dbReference type="EMBL" id="JADBGI010000004">
    <property type="protein sequence ID" value="MBE2998219.1"/>
    <property type="molecule type" value="Genomic_DNA"/>
</dbReference>
<organism evidence="1 2">
    <name type="scientific">Nocardiopsis coralli</name>
    <dbReference type="NCBI Taxonomy" id="2772213"/>
    <lineage>
        <taxon>Bacteria</taxon>
        <taxon>Bacillati</taxon>
        <taxon>Actinomycetota</taxon>
        <taxon>Actinomycetes</taxon>
        <taxon>Streptosporangiales</taxon>
        <taxon>Nocardiopsidaceae</taxon>
        <taxon>Nocardiopsis</taxon>
    </lineage>
</organism>
<gene>
    <name evidence="1" type="ORF">IDM40_05795</name>
</gene>
<dbReference type="RefSeq" id="WP_193120865.1">
    <property type="nucleotide sequence ID" value="NZ_JADBGI010000004.1"/>
</dbReference>
<evidence type="ECO:0000313" key="2">
    <source>
        <dbReference type="Proteomes" id="UP000806528"/>
    </source>
</evidence>
<accession>A0ABR9P327</accession>
<dbReference type="Proteomes" id="UP000806528">
    <property type="component" value="Unassembled WGS sequence"/>
</dbReference>
<name>A0ABR9P327_9ACTN</name>
<reference evidence="1 2" key="1">
    <citation type="submission" date="2020-09" db="EMBL/GenBank/DDBJ databases">
        <title>Diversity and distribution of actinomycetes associated with coral in the coast of Hainan.</title>
        <authorList>
            <person name="Li F."/>
        </authorList>
    </citation>
    <scope>NUCLEOTIDE SEQUENCE [LARGE SCALE GENOMIC DNA]</scope>
    <source>
        <strain evidence="1 2">HNM0947</strain>
    </source>
</reference>
<sequence>MPHPVGAYEHEFTGEEADAFYRVEDVTGHAPDIAGFTLVADLPELGRPLGFNSFSVTCTAGGEVSAAEYEDLPGEVFGGLFEILMECSVPEGAAFLTVTMEHAGETVVFSGPM</sequence>
<comment type="caution">
    <text evidence="1">The sequence shown here is derived from an EMBL/GenBank/DDBJ whole genome shotgun (WGS) entry which is preliminary data.</text>
</comment>
<proteinExistence type="predicted"/>
<keyword evidence="2" id="KW-1185">Reference proteome</keyword>
<protein>
    <submittedName>
        <fullName evidence="1">Uncharacterized protein</fullName>
    </submittedName>
</protein>